<keyword evidence="3" id="KW-0255">Endonuclease</keyword>
<keyword evidence="3" id="KW-0378">Hydrolase</keyword>
<feature type="domain" description="DUF559" evidence="2">
    <location>
        <begin position="64"/>
        <end position="136"/>
    </location>
</feature>
<keyword evidence="1" id="KW-1133">Transmembrane helix</keyword>
<keyword evidence="1" id="KW-0472">Membrane</keyword>
<evidence type="ECO:0000313" key="3">
    <source>
        <dbReference type="EMBL" id="MFE8701130.1"/>
    </source>
</evidence>
<comment type="caution">
    <text evidence="3">The sequence shown here is derived from an EMBL/GenBank/DDBJ whole genome shotgun (WGS) entry which is preliminary data.</text>
</comment>
<sequence length="171" mass="20114">MNPDWIAYLVFGAGVLFFLLAQIKRAPDLEEERNKCGSKLEQTLFDAIAKSDLPLPTLQYKPLPNRKYRLDFAYVLDGGRCKIDVEVDGPHHSLPEQILKDRERDTLLKKHGWKVIRFNQNEVRSRTDWCVEEIRDLLLLYAVKNKRDVKTFTRPRAKTSWFNRRLESPSK</sequence>
<organism evidence="3 4">
    <name type="scientific">Cytobacillus spartinae</name>
    <dbReference type="NCBI Taxonomy" id="3299023"/>
    <lineage>
        <taxon>Bacteria</taxon>
        <taxon>Bacillati</taxon>
        <taxon>Bacillota</taxon>
        <taxon>Bacilli</taxon>
        <taxon>Bacillales</taxon>
        <taxon>Bacillaceae</taxon>
        <taxon>Cytobacillus</taxon>
    </lineage>
</organism>
<keyword evidence="4" id="KW-1185">Reference proteome</keyword>
<dbReference type="SUPFAM" id="SSF52980">
    <property type="entry name" value="Restriction endonuclease-like"/>
    <property type="match status" value="1"/>
</dbReference>
<name>A0ABW6KE07_9BACI</name>
<dbReference type="Pfam" id="PF04480">
    <property type="entry name" value="DUF559"/>
    <property type="match status" value="1"/>
</dbReference>
<gene>
    <name evidence="3" type="ORF">ACFYKX_11045</name>
</gene>
<protein>
    <submittedName>
        <fullName evidence="3">Endonuclease domain-containing protein</fullName>
    </submittedName>
</protein>
<dbReference type="GO" id="GO:0004519">
    <property type="term" value="F:endonuclease activity"/>
    <property type="evidence" value="ECO:0007669"/>
    <property type="project" value="UniProtKB-KW"/>
</dbReference>
<dbReference type="Proteomes" id="UP001601059">
    <property type="component" value="Unassembled WGS sequence"/>
</dbReference>
<feature type="transmembrane region" description="Helical" evidence="1">
    <location>
        <begin position="6"/>
        <end position="23"/>
    </location>
</feature>
<dbReference type="EMBL" id="JBIACK010000004">
    <property type="protein sequence ID" value="MFE8701130.1"/>
    <property type="molecule type" value="Genomic_DNA"/>
</dbReference>
<keyword evidence="1" id="KW-0812">Transmembrane</keyword>
<proteinExistence type="predicted"/>
<evidence type="ECO:0000256" key="1">
    <source>
        <dbReference type="SAM" id="Phobius"/>
    </source>
</evidence>
<dbReference type="InterPro" id="IPR007569">
    <property type="entry name" value="DUF559"/>
</dbReference>
<dbReference type="Gene3D" id="3.40.960.10">
    <property type="entry name" value="VSR Endonuclease"/>
    <property type="match status" value="1"/>
</dbReference>
<dbReference type="InterPro" id="IPR011335">
    <property type="entry name" value="Restrct_endonuc-II-like"/>
</dbReference>
<evidence type="ECO:0000259" key="2">
    <source>
        <dbReference type="Pfam" id="PF04480"/>
    </source>
</evidence>
<reference evidence="3 4" key="1">
    <citation type="submission" date="2024-08" db="EMBL/GenBank/DDBJ databases">
        <title>Two novel Cytobacillus novel species.</title>
        <authorList>
            <person name="Liu G."/>
        </authorList>
    </citation>
    <scope>NUCLEOTIDE SEQUENCE [LARGE SCALE GENOMIC DNA]</scope>
    <source>
        <strain evidence="3 4">FJAT-54145</strain>
    </source>
</reference>
<keyword evidence="3" id="KW-0540">Nuclease</keyword>
<accession>A0ABW6KE07</accession>
<dbReference type="RefSeq" id="WP_389360974.1">
    <property type="nucleotide sequence ID" value="NZ_JBIACK010000004.1"/>
</dbReference>
<evidence type="ECO:0000313" key="4">
    <source>
        <dbReference type="Proteomes" id="UP001601059"/>
    </source>
</evidence>